<evidence type="ECO:0000313" key="7">
    <source>
        <dbReference type="Proteomes" id="UP000199690"/>
    </source>
</evidence>
<dbReference type="GO" id="GO:0042956">
    <property type="term" value="P:maltodextrin transmembrane transport"/>
    <property type="evidence" value="ECO:0007669"/>
    <property type="project" value="TreeGrafter"/>
</dbReference>
<dbReference type="Proteomes" id="UP000236729">
    <property type="component" value="Unassembled WGS sequence"/>
</dbReference>
<dbReference type="SUPFAM" id="SSF53850">
    <property type="entry name" value="Periplasmic binding protein-like II"/>
    <property type="match status" value="1"/>
</dbReference>
<dbReference type="GO" id="GO:1901982">
    <property type="term" value="F:maltose binding"/>
    <property type="evidence" value="ECO:0007669"/>
    <property type="project" value="TreeGrafter"/>
</dbReference>
<protein>
    <submittedName>
        <fullName evidence="5">Carbohydrate ABC transporter substrate-binding protein, CUT1 family</fullName>
    </submittedName>
</protein>
<dbReference type="PROSITE" id="PS51257">
    <property type="entry name" value="PROKAR_LIPOPROTEIN"/>
    <property type="match status" value="1"/>
</dbReference>
<dbReference type="GO" id="GO:0055052">
    <property type="term" value="C:ATP-binding cassette (ABC) transporter complex, substrate-binding subunit-containing"/>
    <property type="evidence" value="ECO:0007669"/>
    <property type="project" value="TreeGrafter"/>
</dbReference>
<accession>A0A1I1LLW3</accession>
<evidence type="ECO:0000256" key="1">
    <source>
        <dbReference type="ARBA" id="ARBA00008520"/>
    </source>
</evidence>
<sequence>MQLRRTPAWAVLATTAAITLTGCVSAPATGPVGEHAPQAPVLDPAIAAGATGDVTICGVRDTGMYSKLTESFNARSTGVTAHYLEIGQDTDSTRTQAIQRLEGGSPGCDIYLMDVTWVSEWAAQGWIQDHSELVEAHRADLIPSTLDTARYDGRFWAVPFHTNAGLLFYRQDRVPPPTTWSQVYADAATDPQHKVEMQAKRYEGLTVNFLEMLYSAGGSVIDESGNVTVDSPQTRAVLRLLTEGLESGAVDRASLTYDEDSGRRAYESGRAGYLRQWPSALKLIEQTGAGPGTAVAALPAFDEHSRPAAVLGGWNLAVAAKADNPAGAVAVIDYATSAEFQKIMVLEHSQAPVHAATYDDPQVIAELPFIPQLKQSVLSAKPRPKSPVYAQVSRAVYRNVYQVISGQTDVETGVRKMAEDVRAAQETF</sequence>
<dbReference type="EMBL" id="FNVB01000002">
    <property type="protein sequence ID" value="SEF77549.1"/>
    <property type="molecule type" value="Genomic_DNA"/>
</dbReference>
<dbReference type="InterPro" id="IPR006059">
    <property type="entry name" value="SBP"/>
</dbReference>
<evidence type="ECO:0000256" key="4">
    <source>
        <dbReference type="SAM" id="SignalP"/>
    </source>
</evidence>
<comment type="similarity">
    <text evidence="1">Belongs to the bacterial solute-binding protein 1 family.</text>
</comment>
<keyword evidence="3 4" id="KW-0732">Signal</keyword>
<dbReference type="GO" id="GO:0015768">
    <property type="term" value="P:maltose transport"/>
    <property type="evidence" value="ECO:0007669"/>
    <property type="project" value="TreeGrafter"/>
</dbReference>
<feature type="chain" id="PRO_5039647005" evidence="4">
    <location>
        <begin position="27"/>
        <end position="428"/>
    </location>
</feature>
<proteinExistence type="inferred from homology"/>
<evidence type="ECO:0000256" key="2">
    <source>
        <dbReference type="ARBA" id="ARBA00022448"/>
    </source>
</evidence>
<evidence type="ECO:0000256" key="3">
    <source>
        <dbReference type="ARBA" id="ARBA00022729"/>
    </source>
</evidence>
<dbReference type="PANTHER" id="PTHR30061:SF50">
    <property type="entry name" value="MALTOSE_MALTODEXTRIN-BINDING PERIPLASMIC PROTEIN"/>
    <property type="match status" value="1"/>
</dbReference>
<accession>A0A1H5UR90</accession>
<evidence type="ECO:0000313" key="6">
    <source>
        <dbReference type="EMBL" id="SFC70460.1"/>
    </source>
</evidence>
<dbReference type="EMBL" id="FOME01000001">
    <property type="protein sequence ID" value="SFC70460.1"/>
    <property type="molecule type" value="Genomic_DNA"/>
</dbReference>
<dbReference type="Gene3D" id="3.40.190.10">
    <property type="entry name" value="Periplasmic binding protein-like II"/>
    <property type="match status" value="2"/>
</dbReference>
<dbReference type="SMR" id="A0A1H5UR90"/>
<dbReference type="Proteomes" id="UP000199690">
    <property type="component" value="Unassembled WGS sequence"/>
</dbReference>
<evidence type="ECO:0000313" key="5">
    <source>
        <dbReference type="EMBL" id="SEF77549.1"/>
    </source>
</evidence>
<reference evidence="7 8" key="2">
    <citation type="submission" date="2016-10" db="EMBL/GenBank/DDBJ databases">
        <authorList>
            <person name="Varghese N."/>
            <person name="Submissions S."/>
        </authorList>
    </citation>
    <scope>NUCLEOTIDE SEQUENCE [LARGE SCALE GENOMIC DNA]</scope>
    <source>
        <strain evidence="8">ATCC 20501</strain>
        <strain evidence="6 7">CGMCC 4.3529</strain>
    </source>
</reference>
<reference evidence="5" key="1">
    <citation type="submission" date="2016-10" db="EMBL/GenBank/DDBJ databases">
        <authorList>
            <person name="de Groot N.N."/>
        </authorList>
    </citation>
    <scope>NUCLEOTIDE SEQUENCE [LARGE SCALE GENOMIC DNA]</scope>
    <source>
        <strain evidence="5">ATCC 20501</strain>
    </source>
</reference>
<keyword evidence="7" id="KW-1185">Reference proteome</keyword>
<keyword evidence="2" id="KW-0813">Transport</keyword>
<feature type="signal peptide" evidence="4">
    <location>
        <begin position="1"/>
        <end position="26"/>
    </location>
</feature>
<dbReference type="RefSeq" id="WP_093347476.1">
    <property type="nucleotide sequence ID" value="NZ_FNVB01000002.1"/>
</dbReference>
<gene>
    <name evidence="5" type="ORF">SAMN02982929_00618</name>
    <name evidence="6" type="ORF">SAMN05216506_1011452</name>
</gene>
<evidence type="ECO:0000313" key="8">
    <source>
        <dbReference type="Proteomes" id="UP000236729"/>
    </source>
</evidence>
<dbReference type="Pfam" id="PF01547">
    <property type="entry name" value="SBP_bac_1"/>
    <property type="match status" value="1"/>
</dbReference>
<organism evidence="5 8">
    <name type="scientific">Saccharopolyspora kobensis</name>
    <dbReference type="NCBI Taxonomy" id="146035"/>
    <lineage>
        <taxon>Bacteria</taxon>
        <taxon>Bacillati</taxon>
        <taxon>Actinomycetota</taxon>
        <taxon>Actinomycetes</taxon>
        <taxon>Pseudonocardiales</taxon>
        <taxon>Pseudonocardiaceae</taxon>
        <taxon>Saccharopolyspora</taxon>
    </lineage>
</organism>
<dbReference type="CDD" id="cd14750">
    <property type="entry name" value="PBP2_TMBP"/>
    <property type="match status" value="1"/>
</dbReference>
<name>A0A1H5UR90_9PSEU</name>
<dbReference type="AlphaFoldDB" id="A0A1H5UR90"/>
<dbReference type="PANTHER" id="PTHR30061">
    <property type="entry name" value="MALTOSE-BINDING PERIPLASMIC PROTEIN"/>
    <property type="match status" value="1"/>
</dbReference>